<keyword evidence="2 10" id="KW-0436">Ligase</keyword>
<dbReference type="NCBIfam" id="NF006592">
    <property type="entry name" value="PRK09125.1"/>
    <property type="match status" value="1"/>
</dbReference>
<dbReference type="GO" id="GO:0005524">
    <property type="term" value="F:ATP binding"/>
    <property type="evidence" value="ECO:0007669"/>
    <property type="project" value="InterPro"/>
</dbReference>
<dbReference type="Proteomes" id="UP000275663">
    <property type="component" value="Chromosome"/>
</dbReference>
<keyword evidence="3" id="KW-0235">DNA replication</keyword>
<dbReference type="Pfam" id="PF01068">
    <property type="entry name" value="DNA_ligase_A_M"/>
    <property type="match status" value="1"/>
</dbReference>
<dbReference type="PANTHER" id="PTHR47810:SF1">
    <property type="entry name" value="DNA LIGASE B"/>
    <property type="match status" value="1"/>
</dbReference>
<dbReference type="PANTHER" id="PTHR47810">
    <property type="entry name" value="DNA LIGASE"/>
    <property type="match status" value="1"/>
</dbReference>
<evidence type="ECO:0000256" key="4">
    <source>
        <dbReference type="ARBA" id="ARBA00022763"/>
    </source>
</evidence>
<dbReference type="RefSeq" id="WP_126127258.1">
    <property type="nucleotide sequence ID" value="NZ_CP034464.1"/>
</dbReference>
<name>A0A3S9HIF5_9BURK</name>
<dbReference type="KEGG" id="upv:EJN92_07595"/>
<sequence>MLTAALVRRRRLCVSLFSLALPLPMCAAAAKSVTNPPALPLAQNYSAQFDPSLYLLSEKLDGVRAYWDGSHLRFRSGRLISAPSWFTAALPAQALDGELWMGRQTFERLSAAVRRQQPRDEEWRAISYQLYELPEGAGDFRQRIASLQTLVTQAAQPWLQLVAQEAVQDHAALTARLAQIVQAGGEGLMLHRADAPWQSGRSAVLLKLKPQFDAEAIVLAHEAGKGKYRGMLGALLVQTENGQRLRLGTGFSDAQRRDPPTIGSTISYRYRDLTSNGLPKFASYLRLQQPE</sequence>
<dbReference type="CDD" id="cd08041">
    <property type="entry name" value="OBF_kDNA_ligase_like"/>
    <property type="match status" value="1"/>
</dbReference>
<evidence type="ECO:0000259" key="8">
    <source>
        <dbReference type="Pfam" id="PF01068"/>
    </source>
</evidence>
<keyword evidence="4" id="KW-0227">DNA damage</keyword>
<feature type="signal peptide" evidence="7">
    <location>
        <begin position="1"/>
        <end position="27"/>
    </location>
</feature>
<dbReference type="Pfam" id="PF14743">
    <property type="entry name" value="DNA_ligase_OB_2"/>
    <property type="match status" value="1"/>
</dbReference>
<dbReference type="SUPFAM" id="SSF50249">
    <property type="entry name" value="Nucleic acid-binding proteins"/>
    <property type="match status" value="1"/>
</dbReference>
<comment type="cofactor">
    <cofactor evidence="1">
        <name>a divalent metal cation</name>
        <dbReference type="ChEBI" id="CHEBI:60240"/>
    </cofactor>
</comment>
<comment type="catalytic activity">
    <reaction evidence="6">
        <text>ATP + (deoxyribonucleotide)n-3'-hydroxyl + 5'-phospho-(deoxyribonucleotide)m = (deoxyribonucleotide)n+m + AMP + diphosphate.</text>
        <dbReference type="EC" id="6.5.1.1"/>
    </reaction>
</comment>
<dbReference type="InterPro" id="IPR029319">
    <property type="entry name" value="DNA_ligase_OB"/>
</dbReference>
<evidence type="ECO:0000256" key="1">
    <source>
        <dbReference type="ARBA" id="ARBA00001968"/>
    </source>
</evidence>
<dbReference type="Gene3D" id="2.40.50.140">
    <property type="entry name" value="Nucleic acid-binding proteins"/>
    <property type="match status" value="1"/>
</dbReference>
<dbReference type="InterPro" id="IPR012340">
    <property type="entry name" value="NA-bd_OB-fold"/>
</dbReference>
<keyword evidence="11" id="KW-1185">Reference proteome</keyword>
<dbReference type="CDD" id="cd07896">
    <property type="entry name" value="Adenylation_kDNA_ligase_like"/>
    <property type="match status" value="1"/>
</dbReference>
<accession>A0A3S9HIF5</accession>
<dbReference type="InterPro" id="IPR012310">
    <property type="entry name" value="DNA_ligase_ATP-dep_cent"/>
</dbReference>
<evidence type="ECO:0000256" key="2">
    <source>
        <dbReference type="ARBA" id="ARBA00022598"/>
    </source>
</evidence>
<feature type="domain" description="ATP-dependent DNA ligase family profile" evidence="8">
    <location>
        <begin position="139"/>
        <end position="209"/>
    </location>
</feature>
<dbReference type="GO" id="GO:0006281">
    <property type="term" value="P:DNA repair"/>
    <property type="evidence" value="ECO:0007669"/>
    <property type="project" value="UniProtKB-KW"/>
</dbReference>
<dbReference type="Gene3D" id="3.30.1490.70">
    <property type="match status" value="1"/>
</dbReference>
<proteinExistence type="predicted"/>
<evidence type="ECO:0000256" key="6">
    <source>
        <dbReference type="ARBA" id="ARBA00034003"/>
    </source>
</evidence>
<evidence type="ECO:0000256" key="3">
    <source>
        <dbReference type="ARBA" id="ARBA00022705"/>
    </source>
</evidence>
<feature type="domain" description="DNA ligase OB-like" evidence="9">
    <location>
        <begin position="224"/>
        <end position="287"/>
    </location>
</feature>
<evidence type="ECO:0000313" key="10">
    <source>
        <dbReference type="EMBL" id="AZP11876.1"/>
    </source>
</evidence>
<dbReference type="GO" id="GO:0003910">
    <property type="term" value="F:DNA ligase (ATP) activity"/>
    <property type="evidence" value="ECO:0007669"/>
    <property type="project" value="UniProtKB-EC"/>
</dbReference>
<dbReference type="Gene3D" id="3.30.470.30">
    <property type="entry name" value="DNA ligase/mRNA capping enzyme"/>
    <property type="match status" value="1"/>
</dbReference>
<dbReference type="GO" id="GO:0006310">
    <property type="term" value="P:DNA recombination"/>
    <property type="evidence" value="ECO:0007669"/>
    <property type="project" value="InterPro"/>
</dbReference>
<evidence type="ECO:0000256" key="7">
    <source>
        <dbReference type="SAM" id="SignalP"/>
    </source>
</evidence>
<dbReference type="GO" id="GO:0006260">
    <property type="term" value="P:DNA replication"/>
    <property type="evidence" value="ECO:0007669"/>
    <property type="project" value="UniProtKB-KW"/>
</dbReference>
<evidence type="ECO:0000259" key="9">
    <source>
        <dbReference type="Pfam" id="PF14743"/>
    </source>
</evidence>
<dbReference type="AlphaFoldDB" id="A0A3S9HIF5"/>
<feature type="chain" id="PRO_5019176472" evidence="7">
    <location>
        <begin position="28"/>
        <end position="291"/>
    </location>
</feature>
<keyword evidence="5" id="KW-0234">DNA repair</keyword>
<dbReference type="SUPFAM" id="SSF56091">
    <property type="entry name" value="DNA ligase/mRNA capping enzyme, catalytic domain"/>
    <property type="match status" value="1"/>
</dbReference>
<keyword evidence="7" id="KW-0732">Signal</keyword>
<dbReference type="EMBL" id="CP034464">
    <property type="protein sequence ID" value="AZP11876.1"/>
    <property type="molecule type" value="Genomic_DNA"/>
</dbReference>
<evidence type="ECO:0000256" key="5">
    <source>
        <dbReference type="ARBA" id="ARBA00023204"/>
    </source>
</evidence>
<gene>
    <name evidence="10" type="ORF">EJN92_07595</name>
</gene>
<protein>
    <submittedName>
        <fullName evidence="10">DNA ligase</fullName>
    </submittedName>
</protein>
<dbReference type="InterPro" id="IPR050326">
    <property type="entry name" value="NAD_dep_DNA_ligaseB"/>
</dbReference>
<evidence type="ECO:0000313" key="11">
    <source>
        <dbReference type="Proteomes" id="UP000275663"/>
    </source>
</evidence>
<organism evidence="10 11">
    <name type="scientific">Undibacterium parvum</name>
    <dbReference type="NCBI Taxonomy" id="401471"/>
    <lineage>
        <taxon>Bacteria</taxon>
        <taxon>Pseudomonadati</taxon>
        <taxon>Pseudomonadota</taxon>
        <taxon>Betaproteobacteria</taxon>
        <taxon>Burkholderiales</taxon>
        <taxon>Oxalobacteraceae</taxon>
        <taxon>Undibacterium</taxon>
    </lineage>
</organism>
<reference evidence="10 11" key="1">
    <citation type="journal article" date="2011" name="Int. J. Syst. Evol. Microbiol.">
        <title>Description of Undibacterium oligocarboniphilum sp. nov., isolated from purified water, and Undibacterium pigrum strain CCUG 49012 as the type strain of Undibacterium parvum sp. nov., and emended descriptions of the genus Undibacterium and the species Undibacterium pigrum.</title>
        <authorList>
            <person name="Eder W."/>
            <person name="Wanner G."/>
            <person name="Ludwig W."/>
            <person name="Busse H.J."/>
            <person name="Ziemke-Kageler F."/>
            <person name="Lang E."/>
        </authorList>
    </citation>
    <scope>NUCLEOTIDE SEQUENCE [LARGE SCALE GENOMIC DNA]</scope>
    <source>
        <strain evidence="10 11">DSM 23061</strain>
    </source>
</reference>
<dbReference type="OrthoDB" id="9782700at2"/>